<dbReference type="InterPro" id="IPR006655">
    <property type="entry name" value="Mopterin_OxRdtase_prok_CS"/>
</dbReference>
<dbReference type="InterPro" id="IPR041460">
    <property type="entry name" value="Molybdopterin_N"/>
</dbReference>
<dbReference type="GO" id="GO:0016491">
    <property type="term" value="F:oxidoreductase activity"/>
    <property type="evidence" value="ECO:0007669"/>
    <property type="project" value="UniProtKB-KW"/>
</dbReference>
<dbReference type="PANTHER" id="PTHR43742">
    <property type="entry name" value="TRIMETHYLAMINE-N-OXIDE REDUCTASE"/>
    <property type="match status" value="1"/>
</dbReference>
<dbReference type="PROSITE" id="PS00932">
    <property type="entry name" value="MOLYBDOPTERIN_PROK_3"/>
    <property type="match status" value="1"/>
</dbReference>
<dbReference type="Gene3D" id="3.40.50.740">
    <property type="match status" value="1"/>
</dbReference>
<evidence type="ECO:0000259" key="8">
    <source>
        <dbReference type="Pfam" id="PF01568"/>
    </source>
</evidence>
<keyword evidence="5" id="KW-0574">Periplasm</keyword>
<feature type="domain" description="Molybdopterin oxidoreductase N-terminal" evidence="9">
    <location>
        <begin position="8"/>
        <end position="42"/>
    </location>
</feature>
<feature type="domain" description="Molybdopterin dinucleotide-binding" evidence="8">
    <location>
        <begin position="621"/>
        <end position="735"/>
    </location>
</feature>
<comment type="caution">
    <text evidence="10">The sequence shown here is derived from an EMBL/GenBank/DDBJ whole genome shotgun (WGS) entry which is preliminary data.</text>
</comment>
<organism evidence="10 11">
    <name type="scientific">Tatumella morbirosei</name>
    <dbReference type="NCBI Taxonomy" id="642227"/>
    <lineage>
        <taxon>Bacteria</taxon>
        <taxon>Pseudomonadati</taxon>
        <taxon>Pseudomonadota</taxon>
        <taxon>Gammaproteobacteria</taxon>
        <taxon>Enterobacterales</taxon>
        <taxon>Erwiniaceae</taxon>
        <taxon>Tatumella</taxon>
    </lineage>
</organism>
<dbReference type="InterPro" id="IPR041954">
    <property type="entry name" value="CT_DMSOR/BSOR/TMAOR"/>
</dbReference>
<dbReference type="GO" id="GO:0009055">
    <property type="term" value="F:electron transfer activity"/>
    <property type="evidence" value="ECO:0007669"/>
    <property type="project" value="TreeGrafter"/>
</dbReference>
<evidence type="ECO:0000256" key="5">
    <source>
        <dbReference type="ARBA" id="ARBA00022764"/>
    </source>
</evidence>
<dbReference type="PANTHER" id="PTHR43742:SF10">
    <property type="entry name" value="TRIMETHYLAMINE-N-OXIDE REDUCTASE 2"/>
    <property type="match status" value="1"/>
</dbReference>
<dbReference type="OrthoDB" id="9815647at2"/>
<dbReference type="Pfam" id="PF01568">
    <property type="entry name" value="Molydop_binding"/>
    <property type="match status" value="1"/>
</dbReference>
<evidence type="ECO:0000313" key="11">
    <source>
        <dbReference type="Proteomes" id="UP000029577"/>
    </source>
</evidence>
<evidence type="ECO:0000256" key="2">
    <source>
        <dbReference type="ARBA" id="ARBA00010312"/>
    </source>
</evidence>
<dbReference type="GO" id="GO:0030288">
    <property type="term" value="C:outer membrane-bounded periplasmic space"/>
    <property type="evidence" value="ECO:0007669"/>
    <property type="project" value="TreeGrafter"/>
</dbReference>
<protein>
    <submittedName>
        <fullName evidence="10">Biotin transporter BioY</fullName>
    </submittedName>
</protein>
<dbReference type="GO" id="GO:0030151">
    <property type="term" value="F:molybdenum ion binding"/>
    <property type="evidence" value="ECO:0007669"/>
    <property type="project" value="TreeGrafter"/>
</dbReference>
<dbReference type="InterPro" id="IPR006656">
    <property type="entry name" value="Mopterin_OxRdtase"/>
</dbReference>
<dbReference type="InterPro" id="IPR009010">
    <property type="entry name" value="Asp_de-COase-like_dom_sf"/>
</dbReference>
<dbReference type="InterPro" id="IPR050612">
    <property type="entry name" value="Prok_Mopterin_Oxidored"/>
</dbReference>
<name>A0A095T1Q9_9GAMM</name>
<dbReference type="Pfam" id="PF18364">
    <property type="entry name" value="Molybdopterin_N"/>
    <property type="match status" value="1"/>
</dbReference>
<dbReference type="GO" id="GO:0009061">
    <property type="term" value="P:anaerobic respiration"/>
    <property type="evidence" value="ECO:0007669"/>
    <property type="project" value="TreeGrafter"/>
</dbReference>
<reference evidence="10" key="1">
    <citation type="submission" date="2014-12" db="EMBL/GenBank/DDBJ databases">
        <title>The draft genome of the Tatumella morbirosei type strain, LMG23360T isolated from pineapple rot.</title>
        <authorList>
            <person name="Smits T.H."/>
            <person name="Palmer M."/>
            <person name="Venter S.N."/>
            <person name="Duffy B."/>
            <person name="Steenkamp E.T."/>
            <person name="Chan W.Y."/>
            <person name="Coutinho T.A."/>
            <person name="Coetzee M.P."/>
            <person name="De Maayer P."/>
        </authorList>
    </citation>
    <scope>NUCLEOTIDE SEQUENCE [LARGE SCALE GENOMIC DNA]</scope>
    <source>
        <strain evidence="10">LMG 23360</strain>
    </source>
</reference>
<keyword evidence="3" id="KW-0500">Molybdenum</keyword>
<dbReference type="Gene3D" id="3.90.55.10">
    <property type="entry name" value="Dimethylsulfoxide Reductase, domain 3"/>
    <property type="match status" value="1"/>
</dbReference>
<comment type="cofactor">
    <cofactor evidence="1">
        <name>Mo-bis(molybdopterin guanine dinucleotide)</name>
        <dbReference type="ChEBI" id="CHEBI:60539"/>
    </cofactor>
</comment>
<dbReference type="SUPFAM" id="SSF50692">
    <property type="entry name" value="ADC-like"/>
    <property type="match status" value="1"/>
</dbReference>
<dbReference type="Pfam" id="PF00384">
    <property type="entry name" value="Molybdopterin"/>
    <property type="match status" value="1"/>
</dbReference>
<sequence length="768" mass="83750">MNSSKKMHSAHWGAFQAEMQEGEVKVTPFPGDPDPSPLLNNFSNALNHPARVTQPMVRRGWLEQGPGPDSRRGSDEYLPLSWPEAIELVSHELKRVSSAYGPEGIFGGSYGWSSAGRFHHAQSQVHRFLNTAIGGYVRSVNSYSSGSAAVLLPHIVGSMDEIARKGVSWQEIATDTDIVMAFGGLALKNSQVASGGISEHTERGFMRQAAARGARFISVSPLASDLPGEAEGEWLSIIPGTDAALIIGILSVLIERQLTDEAFLAEYCVGWPAMVAYIRGEEDGQLRDAHWAAEICGISATEITTLAQRLHGKRVLITVAHALQRSQHGEQPVWLGLVLAAALGQPGLPGGGFTYALGALGHYGKLFNLVSFPSLPQGRNGIDRFIPVAKISDMLLRPGEHFHYNGRRLTYPDIRLVYWAGGNPFHHHQDLARLRQAFCRPDTLIVHETAWTATARHADIVLPATMTLEREDIGGAPTDRHLFAMHPVAEPRGLARDDFDIFTDLARALGREQEFTEGRTSQQWLEMMYGQLRDKLAALQYSLPDYQTFQQLGMVELPQHTESGLMMKAFRRDPQGAPLTTPSGKIEIYSATIAGFGYADCPGHPVWLPPQEQAVAGESCWLIANQPATRLHSQLDFGNYSQSSKRQNREVCRLHPEDARAAGISDGDIVELYNSRGTALASASLSAEIRRGVIQLPTGAWYDPVEPGAVKPVCRHGNPNVLTRDVGTSSLAQGCTGQITVVKVRKFNGELPPMQAFIPPAGAVGQFA</sequence>
<accession>A0A095T1Q9</accession>
<evidence type="ECO:0000256" key="6">
    <source>
        <dbReference type="ARBA" id="ARBA00023002"/>
    </source>
</evidence>
<dbReference type="AlphaFoldDB" id="A0A095T1Q9"/>
<dbReference type="Gene3D" id="3.40.228.10">
    <property type="entry name" value="Dimethylsulfoxide Reductase, domain 2"/>
    <property type="match status" value="1"/>
</dbReference>
<comment type="similarity">
    <text evidence="2">Belongs to the prokaryotic molybdopterin-containing oxidoreductase family.</text>
</comment>
<dbReference type="EMBL" id="JPKR02000003">
    <property type="protein sequence ID" value="KGD70647.1"/>
    <property type="molecule type" value="Genomic_DNA"/>
</dbReference>
<dbReference type="STRING" id="642227.HA49_19675"/>
<evidence type="ECO:0000313" key="10">
    <source>
        <dbReference type="EMBL" id="KGD70647.1"/>
    </source>
</evidence>
<gene>
    <name evidence="10" type="ORF">HA49_19675</name>
</gene>
<keyword evidence="4" id="KW-0479">Metal-binding</keyword>
<dbReference type="GO" id="GO:0043546">
    <property type="term" value="F:molybdopterin cofactor binding"/>
    <property type="evidence" value="ECO:0007669"/>
    <property type="project" value="InterPro"/>
</dbReference>
<dbReference type="CDD" id="cd02793">
    <property type="entry name" value="MopB_CT_DMSOR-BSOR-TMAOR"/>
    <property type="match status" value="1"/>
</dbReference>
<dbReference type="Gene3D" id="2.40.40.20">
    <property type="match status" value="1"/>
</dbReference>
<dbReference type="eggNOG" id="COG0243">
    <property type="taxonomic scope" value="Bacteria"/>
</dbReference>
<evidence type="ECO:0000259" key="9">
    <source>
        <dbReference type="Pfam" id="PF18364"/>
    </source>
</evidence>
<evidence type="ECO:0000256" key="1">
    <source>
        <dbReference type="ARBA" id="ARBA00001942"/>
    </source>
</evidence>
<dbReference type="SUPFAM" id="SSF53706">
    <property type="entry name" value="Formate dehydrogenase/DMSO reductase, domains 1-3"/>
    <property type="match status" value="1"/>
</dbReference>
<feature type="domain" description="Molybdopterin oxidoreductase" evidence="7">
    <location>
        <begin position="51"/>
        <end position="507"/>
    </location>
</feature>
<dbReference type="Proteomes" id="UP000029577">
    <property type="component" value="Unassembled WGS sequence"/>
</dbReference>
<dbReference type="RefSeq" id="WP_038023276.1">
    <property type="nucleotide sequence ID" value="NZ_JPKR02000003.1"/>
</dbReference>
<dbReference type="InterPro" id="IPR006657">
    <property type="entry name" value="MoPterin_dinucl-bd_dom"/>
</dbReference>
<proteinExistence type="inferred from homology"/>
<keyword evidence="6" id="KW-0560">Oxidoreductase</keyword>
<evidence type="ECO:0000256" key="3">
    <source>
        <dbReference type="ARBA" id="ARBA00022505"/>
    </source>
</evidence>
<evidence type="ECO:0000256" key="4">
    <source>
        <dbReference type="ARBA" id="ARBA00022723"/>
    </source>
</evidence>
<keyword evidence="11" id="KW-1185">Reference proteome</keyword>
<evidence type="ECO:0000259" key="7">
    <source>
        <dbReference type="Pfam" id="PF00384"/>
    </source>
</evidence>